<evidence type="ECO:0000313" key="2">
    <source>
        <dbReference type="EMBL" id="VAW65764.1"/>
    </source>
</evidence>
<accession>A0A3B0YAT4</accession>
<organism evidence="2">
    <name type="scientific">hydrothermal vent metagenome</name>
    <dbReference type="NCBI Taxonomy" id="652676"/>
    <lineage>
        <taxon>unclassified sequences</taxon>
        <taxon>metagenomes</taxon>
        <taxon>ecological metagenomes</taxon>
    </lineage>
</organism>
<dbReference type="InterPro" id="IPR007069">
    <property type="entry name" value="Transposase_32"/>
</dbReference>
<feature type="domain" description="Transposase IS801/IS1294" evidence="1">
    <location>
        <begin position="1"/>
        <end position="33"/>
    </location>
</feature>
<dbReference type="Pfam" id="PF04986">
    <property type="entry name" value="Y2_Tnp"/>
    <property type="match status" value="1"/>
</dbReference>
<gene>
    <name evidence="2" type="ORF">MNBD_GAMMA10-3093</name>
</gene>
<dbReference type="EMBL" id="UOFJ01000191">
    <property type="protein sequence ID" value="VAW65764.1"/>
    <property type="molecule type" value="Genomic_DNA"/>
</dbReference>
<dbReference type="GO" id="GO:0004803">
    <property type="term" value="F:transposase activity"/>
    <property type="evidence" value="ECO:0007669"/>
    <property type="project" value="InterPro"/>
</dbReference>
<dbReference type="AlphaFoldDB" id="A0A3B0YAT4"/>
<sequence length="110" mass="12588">MHLPGEKFLRQFLLHVLPKGFMRIHHYGYLANRVRVKQLEKIRKCLKVAKAIAIQPAKSGYSPATQADISPANILNTQSPEHCPKCKIGFLRLMGEIASECERRRYGELM</sequence>
<name>A0A3B0YAT4_9ZZZZ</name>
<proteinExistence type="predicted"/>
<reference evidence="2" key="1">
    <citation type="submission" date="2018-06" db="EMBL/GenBank/DDBJ databases">
        <authorList>
            <person name="Zhirakovskaya E."/>
        </authorList>
    </citation>
    <scope>NUCLEOTIDE SEQUENCE</scope>
</reference>
<dbReference type="GO" id="GO:0006313">
    <property type="term" value="P:DNA transposition"/>
    <property type="evidence" value="ECO:0007669"/>
    <property type="project" value="InterPro"/>
</dbReference>
<evidence type="ECO:0000259" key="1">
    <source>
        <dbReference type="Pfam" id="PF04986"/>
    </source>
</evidence>
<dbReference type="GO" id="GO:0003677">
    <property type="term" value="F:DNA binding"/>
    <property type="evidence" value="ECO:0007669"/>
    <property type="project" value="InterPro"/>
</dbReference>
<protein>
    <recommendedName>
        <fullName evidence="1">Transposase IS801/IS1294 domain-containing protein</fullName>
    </recommendedName>
</protein>